<dbReference type="AlphaFoldDB" id="A0A291RPZ1"/>
<proteinExistence type="predicted"/>
<gene>
    <name evidence="1" type="ORF">CRH09_27430</name>
</gene>
<sequence length="172" mass="19871">MKIPCVCGGLIVDNTDYVPNKAHLIADQDWDDALDDAAGEWHPDNLARKWSRSMWQCRRCGRLYVDDPTGTVHRFDPAESTVPHDLLASARGARWPGFLRGRWQAPVISDRSPGELWWQCGKDDSGFEDLVSWEELERRYYEEFQRLHDLGILRSAFLWVDGGMSHQWPSVE</sequence>
<accession>A0A291RPZ1</accession>
<dbReference type="KEGG" id="ntp:CRH09_27430"/>
<organism evidence="1 2">
    <name type="scientific">Nocardia terpenica</name>
    <dbReference type="NCBI Taxonomy" id="455432"/>
    <lineage>
        <taxon>Bacteria</taxon>
        <taxon>Bacillati</taxon>
        <taxon>Actinomycetota</taxon>
        <taxon>Actinomycetes</taxon>
        <taxon>Mycobacteriales</taxon>
        <taxon>Nocardiaceae</taxon>
        <taxon>Nocardia</taxon>
    </lineage>
</organism>
<dbReference type="RefSeq" id="WP_098696392.1">
    <property type="nucleotide sequence ID" value="NZ_CP023778.1"/>
</dbReference>
<evidence type="ECO:0000313" key="1">
    <source>
        <dbReference type="EMBL" id="ATL69359.1"/>
    </source>
</evidence>
<protein>
    <submittedName>
        <fullName evidence="1">Uncharacterized protein</fullName>
    </submittedName>
</protein>
<dbReference type="GeneID" id="88361035"/>
<evidence type="ECO:0000313" key="2">
    <source>
        <dbReference type="Proteomes" id="UP000221961"/>
    </source>
</evidence>
<reference evidence="1 2" key="1">
    <citation type="submission" date="2017-10" db="EMBL/GenBank/DDBJ databases">
        <title>Comparative genomics between pathogenic Norcardia.</title>
        <authorList>
            <person name="Zeng L."/>
        </authorList>
    </citation>
    <scope>NUCLEOTIDE SEQUENCE [LARGE SCALE GENOMIC DNA]</scope>
    <source>
        <strain evidence="1 2">NC_YFY_NT001</strain>
    </source>
</reference>
<name>A0A291RPZ1_9NOCA</name>
<dbReference type="EMBL" id="CP023778">
    <property type="protein sequence ID" value="ATL69359.1"/>
    <property type="molecule type" value="Genomic_DNA"/>
</dbReference>
<dbReference type="Proteomes" id="UP000221961">
    <property type="component" value="Chromosome"/>
</dbReference>